<sequence length="705" mass="78228">MQLQSMYRAGFSARPRTVPAWIALMAGLSLAAPTVLKAQQIMGPTDLGSKVYKPTPSLDLSSIDNTVDPCSDFYKFACGRYAANHPIPPDDRTVSTFTILRDANNQALRKILEKAASGGPGRSADEQKIGDYYRACMDENTIAKKGLTPLEPLMTQIDRLRSKRDLMTVVGSLQRVGVDVFFVYGEDQDSKHAERQIAVIAQGGLGMPEKDYYLRTGAKDVELRRQYVAHVGRMLILGGSSPERAAKDASGIMAMETALAKASLSVAEMREPENVYHLQPIAVFESKLAGMNFGQLKQAIHSPTITEINNKTPNFIPALVAVVRDTDIQVLKAYMRYHLLHAFATQLPKAFDDENFAFYSRQILGVQEKEPRSKLCTSAVDKGIGEALGKAFVEQYFSADSKAKALQMILDVESAMDRDIDTLEWMSTVTKARAKEKLHLVVNKVGYPEKWRDYSSLVVVADDALGNLERAAAFENDRKLGKIGKPVNRDEWWMTPPTVNAYYEATLNDVGFPAGVLLPPFFDPKQDDAVNYGHIGAAFGHDLSHGFDDKGRKFDGKGNLSNWWTPADEKQFEERTDCLVKEYSAFTVVDDLKVNGKLTLGENTADNSGLVITYLAFLDRAKLSGLDLQIKKDGYTPKQRFYLGFAQDWCENARPEDARQHLLTNAHTPDQYRVNGTIVNQPGFADAFACKKGSPMAPVNSCRVW</sequence>
<dbReference type="CDD" id="cd08662">
    <property type="entry name" value="M13"/>
    <property type="match status" value="1"/>
</dbReference>
<dbReference type="Pfam" id="PF05649">
    <property type="entry name" value="Peptidase_M13_N"/>
    <property type="match status" value="1"/>
</dbReference>
<comment type="similarity">
    <text evidence="2">Belongs to the peptidase M13 family.</text>
</comment>
<evidence type="ECO:0000259" key="8">
    <source>
        <dbReference type="Pfam" id="PF01431"/>
    </source>
</evidence>
<keyword evidence="4" id="KW-0479">Metal-binding</keyword>
<dbReference type="GO" id="GO:0016485">
    <property type="term" value="P:protein processing"/>
    <property type="evidence" value="ECO:0007669"/>
    <property type="project" value="TreeGrafter"/>
</dbReference>
<evidence type="ECO:0000256" key="1">
    <source>
        <dbReference type="ARBA" id="ARBA00001947"/>
    </source>
</evidence>
<keyword evidence="6" id="KW-0862">Zinc</keyword>
<dbReference type="Proteomes" id="UP000006844">
    <property type="component" value="Chromosome"/>
</dbReference>
<dbReference type="PANTHER" id="PTHR11733">
    <property type="entry name" value="ZINC METALLOPROTEASE FAMILY M13 NEPRILYSIN-RELATED"/>
    <property type="match status" value="1"/>
</dbReference>
<organism evidence="10 11">
    <name type="scientific">Terriglobus saanensis (strain ATCC BAA-1853 / DSM 23119 / SP1PR4)</name>
    <dbReference type="NCBI Taxonomy" id="401053"/>
    <lineage>
        <taxon>Bacteria</taxon>
        <taxon>Pseudomonadati</taxon>
        <taxon>Acidobacteriota</taxon>
        <taxon>Terriglobia</taxon>
        <taxon>Terriglobales</taxon>
        <taxon>Acidobacteriaceae</taxon>
        <taxon>Terriglobus</taxon>
    </lineage>
</organism>
<keyword evidence="3" id="KW-0645">Protease</keyword>
<dbReference type="InterPro" id="IPR000718">
    <property type="entry name" value="Peptidase_M13"/>
</dbReference>
<evidence type="ECO:0000256" key="5">
    <source>
        <dbReference type="ARBA" id="ARBA00022801"/>
    </source>
</evidence>
<dbReference type="GO" id="GO:0005886">
    <property type="term" value="C:plasma membrane"/>
    <property type="evidence" value="ECO:0007669"/>
    <property type="project" value="TreeGrafter"/>
</dbReference>
<evidence type="ECO:0000256" key="3">
    <source>
        <dbReference type="ARBA" id="ARBA00022670"/>
    </source>
</evidence>
<dbReference type="HOGENOM" id="CLU_006187_7_2_0"/>
<dbReference type="KEGG" id="tsa:AciPR4_2272"/>
<keyword evidence="5 10" id="KW-0378">Hydrolase</keyword>
<evidence type="ECO:0000256" key="6">
    <source>
        <dbReference type="ARBA" id="ARBA00022833"/>
    </source>
</evidence>
<evidence type="ECO:0000256" key="4">
    <source>
        <dbReference type="ARBA" id="ARBA00022723"/>
    </source>
</evidence>
<dbReference type="InterPro" id="IPR008753">
    <property type="entry name" value="Peptidase_M13_N"/>
</dbReference>
<evidence type="ECO:0000259" key="9">
    <source>
        <dbReference type="Pfam" id="PF05649"/>
    </source>
</evidence>
<evidence type="ECO:0000256" key="2">
    <source>
        <dbReference type="ARBA" id="ARBA00007357"/>
    </source>
</evidence>
<gene>
    <name evidence="10" type="ordered locus">AciPR4_2272</name>
</gene>
<feature type="domain" description="Peptidase M13 C-terminal" evidence="8">
    <location>
        <begin position="500"/>
        <end position="704"/>
    </location>
</feature>
<keyword evidence="7" id="KW-0482">Metalloprotease</keyword>
<dbReference type="InterPro" id="IPR024079">
    <property type="entry name" value="MetalloPept_cat_dom_sf"/>
</dbReference>
<dbReference type="GO" id="GO:0004222">
    <property type="term" value="F:metalloendopeptidase activity"/>
    <property type="evidence" value="ECO:0007669"/>
    <property type="project" value="UniProtKB-EC"/>
</dbReference>
<dbReference type="eggNOG" id="COG3590">
    <property type="taxonomic scope" value="Bacteria"/>
</dbReference>
<accession>E8UXQ7</accession>
<dbReference type="EMBL" id="CP002467">
    <property type="protein sequence ID" value="ADV83073.1"/>
    <property type="molecule type" value="Genomic_DNA"/>
</dbReference>
<dbReference type="PRINTS" id="PR00786">
    <property type="entry name" value="NEPRILYSIN"/>
</dbReference>
<dbReference type="PROSITE" id="PS51885">
    <property type="entry name" value="NEPRILYSIN"/>
    <property type="match status" value="1"/>
</dbReference>
<proteinExistence type="inferred from homology"/>
<dbReference type="Pfam" id="PF01431">
    <property type="entry name" value="Peptidase_M13"/>
    <property type="match status" value="1"/>
</dbReference>
<dbReference type="STRING" id="401053.AciPR4_2272"/>
<feature type="domain" description="Peptidase M13 N-terminal" evidence="9">
    <location>
        <begin position="69"/>
        <end position="448"/>
    </location>
</feature>
<keyword evidence="11" id="KW-1185">Reference proteome</keyword>
<dbReference type="Gene3D" id="3.40.390.10">
    <property type="entry name" value="Collagenase (Catalytic Domain)"/>
    <property type="match status" value="1"/>
</dbReference>
<dbReference type="Gene3D" id="1.10.1380.10">
    <property type="entry name" value="Neutral endopeptidase , domain2"/>
    <property type="match status" value="1"/>
</dbReference>
<comment type="cofactor">
    <cofactor evidence="1">
        <name>Zn(2+)</name>
        <dbReference type="ChEBI" id="CHEBI:29105"/>
    </cofactor>
</comment>
<dbReference type="InterPro" id="IPR018497">
    <property type="entry name" value="Peptidase_M13_C"/>
</dbReference>
<evidence type="ECO:0000256" key="7">
    <source>
        <dbReference type="ARBA" id="ARBA00023049"/>
    </source>
</evidence>
<dbReference type="PANTHER" id="PTHR11733:SF167">
    <property type="entry name" value="FI17812P1-RELATED"/>
    <property type="match status" value="1"/>
</dbReference>
<dbReference type="InterPro" id="IPR042089">
    <property type="entry name" value="Peptidase_M13_dom_2"/>
</dbReference>
<dbReference type="SUPFAM" id="SSF55486">
    <property type="entry name" value="Metalloproteases ('zincins'), catalytic domain"/>
    <property type="match status" value="1"/>
</dbReference>
<protein>
    <submittedName>
        <fullName evidence="10">Endothelin-converting enzyme 1</fullName>
        <ecNumber evidence="10">3.4.24.71</ecNumber>
    </submittedName>
</protein>
<reference evidence="10 11" key="1">
    <citation type="journal article" date="2012" name="Stand. Genomic Sci.">
        <title>Complete genome sequence of Terriglobus saanensis type strain SP1PR4(T), an Acidobacteria from tundra soil.</title>
        <authorList>
            <person name="Rawat S.R."/>
            <person name="Mannisto M.K."/>
            <person name="Starovoytov V."/>
            <person name="Goodwin L."/>
            <person name="Nolan M."/>
            <person name="Hauser L."/>
            <person name="Land M."/>
            <person name="Davenport K.W."/>
            <person name="Woyke T."/>
            <person name="Haggblom M.M."/>
        </authorList>
    </citation>
    <scope>NUCLEOTIDE SEQUENCE</scope>
    <source>
        <strain evidence="11">ATCC BAA-1853 / DSM 23119 / SP1PR4</strain>
    </source>
</reference>
<name>E8UXQ7_TERSS</name>
<dbReference type="RefSeq" id="WP_013568806.1">
    <property type="nucleotide sequence ID" value="NC_014963.1"/>
</dbReference>
<dbReference type="EC" id="3.4.24.71" evidence="10"/>
<dbReference type="AlphaFoldDB" id="E8UXQ7"/>
<evidence type="ECO:0000313" key="10">
    <source>
        <dbReference type="EMBL" id="ADV83073.1"/>
    </source>
</evidence>
<evidence type="ECO:0000313" key="11">
    <source>
        <dbReference type="Proteomes" id="UP000006844"/>
    </source>
</evidence>
<dbReference type="GO" id="GO:0046872">
    <property type="term" value="F:metal ion binding"/>
    <property type="evidence" value="ECO:0007669"/>
    <property type="project" value="UniProtKB-KW"/>
</dbReference>